<dbReference type="NCBIfam" id="TIGR01460">
    <property type="entry name" value="HAD-SF-IIA"/>
    <property type="match status" value="1"/>
</dbReference>
<organism evidence="1 2">
    <name type="scientific">Piptocephalis cylindrospora</name>
    <dbReference type="NCBI Taxonomy" id="1907219"/>
    <lineage>
        <taxon>Eukaryota</taxon>
        <taxon>Fungi</taxon>
        <taxon>Fungi incertae sedis</taxon>
        <taxon>Zoopagomycota</taxon>
        <taxon>Zoopagomycotina</taxon>
        <taxon>Zoopagomycetes</taxon>
        <taxon>Zoopagales</taxon>
        <taxon>Piptocephalidaceae</taxon>
        <taxon>Piptocephalis</taxon>
    </lineage>
</organism>
<reference evidence="2" key="1">
    <citation type="journal article" date="2018" name="Nat. Microbiol.">
        <title>Leveraging single-cell genomics to expand the fungal tree of life.</title>
        <authorList>
            <person name="Ahrendt S.R."/>
            <person name="Quandt C.A."/>
            <person name="Ciobanu D."/>
            <person name="Clum A."/>
            <person name="Salamov A."/>
            <person name="Andreopoulos B."/>
            <person name="Cheng J.F."/>
            <person name="Woyke T."/>
            <person name="Pelin A."/>
            <person name="Henrissat B."/>
            <person name="Reynolds N.K."/>
            <person name="Benny G.L."/>
            <person name="Smith M.E."/>
            <person name="James T.Y."/>
            <person name="Grigoriev I.V."/>
        </authorList>
    </citation>
    <scope>NUCLEOTIDE SEQUENCE [LARGE SCALE GENOMIC DNA]</scope>
</reference>
<keyword evidence="2" id="KW-1185">Reference proteome</keyword>
<protein>
    <submittedName>
        <fullName evidence="1">HAD-like domain-containing protein</fullName>
    </submittedName>
</protein>
<dbReference type="InterPro" id="IPR036412">
    <property type="entry name" value="HAD-like_sf"/>
</dbReference>
<sequence>MLAPLFRVHLRRRGLTVRPIPVPVFRRWLGSASPTSPAFAFDIDGVLLKGKRVIPQAKQALMRLTESSPPIPYILLTNGGGITEQRKAEQLSGLLDIEILPSQVIQGHSPMQSLVSQYGNKGVLVVGGDGRETQNVAKTYGFHRTLIPEDLHRWEPSIWPFKRTPTAAEDERVSYNLSDFDPARDAVASIMVFHDSRDWGTDIQVCLDVLTAKGGRVVGDRWESGLTQQVPIYFAAHDLVWSNEFPSPRLGQGGFKVALETLYSSLTGSELKCTVYGKPNRVTYEFAEKVLHAEARRLGLPDQPLHVHAVGDNPNSDIAGAKAFGWESYLVRTGIFKGPPGENDPNHPADHVVEHVDEAVLQVLSRPKP</sequence>
<dbReference type="PANTHER" id="PTHR14269:SF4">
    <property type="entry name" value="CAT EYE SYNDROME CRITICAL REGION PROTEIN 5"/>
    <property type="match status" value="1"/>
</dbReference>
<dbReference type="Proteomes" id="UP000267251">
    <property type="component" value="Unassembled WGS sequence"/>
</dbReference>
<dbReference type="InterPro" id="IPR006353">
    <property type="entry name" value="HAD-SF_hydro_IIA_CECR5"/>
</dbReference>
<dbReference type="AlphaFoldDB" id="A0A4P9Y709"/>
<accession>A0A4P9Y709</accession>
<dbReference type="Gene3D" id="3.40.50.1000">
    <property type="entry name" value="HAD superfamily/HAD-like"/>
    <property type="match status" value="2"/>
</dbReference>
<dbReference type="PANTHER" id="PTHR14269">
    <property type="entry name" value="CDP-DIACYLGLYCEROL--GLYCEROL-3-PHOSPHATE 3-PHOSPHATIDYLTRANSFERASE-RELATED"/>
    <property type="match status" value="1"/>
</dbReference>
<dbReference type="Pfam" id="PF13344">
    <property type="entry name" value="Hydrolase_6"/>
    <property type="match status" value="1"/>
</dbReference>
<dbReference type="GO" id="GO:0046474">
    <property type="term" value="P:glycerophospholipid biosynthetic process"/>
    <property type="evidence" value="ECO:0007669"/>
    <property type="project" value="TreeGrafter"/>
</dbReference>
<evidence type="ECO:0000313" key="1">
    <source>
        <dbReference type="EMBL" id="RKP13640.1"/>
    </source>
</evidence>
<dbReference type="NCBIfam" id="TIGR01456">
    <property type="entry name" value="CECR5"/>
    <property type="match status" value="1"/>
</dbReference>
<dbReference type="EMBL" id="KZ987974">
    <property type="protein sequence ID" value="RKP13640.1"/>
    <property type="molecule type" value="Genomic_DNA"/>
</dbReference>
<evidence type="ECO:0000313" key="2">
    <source>
        <dbReference type="Proteomes" id="UP000267251"/>
    </source>
</evidence>
<name>A0A4P9Y709_9FUNG</name>
<gene>
    <name evidence="1" type="ORF">BJ684DRAFT_9781</name>
</gene>
<dbReference type="InterPro" id="IPR023214">
    <property type="entry name" value="HAD_sf"/>
</dbReference>
<dbReference type="GO" id="GO:0005739">
    <property type="term" value="C:mitochondrion"/>
    <property type="evidence" value="ECO:0007669"/>
    <property type="project" value="TreeGrafter"/>
</dbReference>
<dbReference type="InterPro" id="IPR050324">
    <property type="entry name" value="CDP-alcohol_PTase-I"/>
</dbReference>
<proteinExistence type="predicted"/>
<dbReference type="Pfam" id="PF13242">
    <property type="entry name" value="Hydrolase_like"/>
    <property type="match status" value="1"/>
</dbReference>
<dbReference type="InterPro" id="IPR006357">
    <property type="entry name" value="HAD-SF_hydro_IIA"/>
</dbReference>
<dbReference type="OrthoDB" id="10251048at2759"/>
<dbReference type="SUPFAM" id="SSF56784">
    <property type="entry name" value="HAD-like"/>
    <property type="match status" value="1"/>
</dbReference>